<evidence type="ECO:0000313" key="5">
    <source>
        <dbReference type="Proteomes" id="UP001601992"/>
    </source>
</evidence>
<proteinExistence type="predicted"/>
<evidence type="ECO:0000259" key="3">
    <source>
        <dbReference type="Pfam" id="PF01494"/>
    </source>
</evidence>
<feature type="domain" description="FAD-binding" evidence="3">
    <location>
        <begin position="279"/>
        <end position="343"/>
    </location>
</feature>
<evidence type="ECO:0000256" key="2">
    <source>
        <dbReference type="ARBA" id="ARBA00023033"/>
    </source>
</evidence>
<dbReference type="RefSeq" id="WP_387404421.1">
    <property type="nucleotide sequence ID" value="NZ_JBIAQY010000006.1"/>
</dbReference>
<evidence type="ECO:0000256" key="1">
    <source>
        <dbReference type="ARBA" id="ARBA00023002"/>
    </source>
</evidence>
<organism evidence="4 5">
    <name type="scientific">Nocardia jiangxiensis</name>
    <dbReference type="NCBI Taxonomy" id="282685"/>
    <lineage>
        <taxon>Bacteria</taxon>
        <taxon>Bacillati</taxon>
        <taxon>Actinomycetota</taxon>
        <taxon>Actinomycetes</taxon>
        <taxon>Mycobacteriales</taxon>
        <taxon>Nocardiaceae</taxon>
        <taxon>Nocardia</taxon>
    </lineage>
</organism>
<keyword evidence="2 4" id="KW-0503">Monooxygenase</keyword>
<comment type="caution">
    <text evidence="4">The sequence shown here is derived from an EMBL/GenBank/DDBJ whole genome shotgun (WGS) entry which is preliminary data.</text>
</comment>
<dbReference type="GO" id="GO:0004497">
    <property type="term" value="F:monooxygenase activity"/>
    <property type="evidence" value="ECO:0007669"/>
    <property type="project" value="UniProtKB-KW"/>
</dbReference>
<reference evidence="4 5" key="1">
    <citation type="submission" date="2024-10" db="EMBL/GenBank/DDBJ databases">
        <title>The Natural Products Discovery Center: Release of the First 8490 Sequenced Strains for Exploring Actinobacteria Biosynthetic Diversity.</title>
        <authorList>
            <person name="Kalkreuter E."/>
            <person name="Kautsar S.A."/>
            <person name="Yang D."/>
            <person name="Bader C.D."/>
            <person name="Teijaro C.N."/>
            <person name="Fluegel L."/>
            <person name="Davis C.M."/>
            <person name="Simpson J.R."/>
            <person name="Lauterbach L."/>
            <person name="Steele A.D."/>
            <person name="Gui C."/>
            <person name="Meng S."/>
            <person name="Li G."/>
            <person name="Viehrig K."/>
            <person name="Ye F."/>
            <person name="Su P."/>
            <person name="Kiefer A.F."/>
            <person name="Nichols A."/>
            <person name="Cepeda A.J."/>
            <person name="Yan W."/>
            <person name="Fan B."/>
            <person name="Jiang Y."/>
            <person name="Adhikari A."/>
            <person name="Zheng C.-J."/>
            <person name="Schuster L."/>
            <person name="Cowan T.M."/>
            <person name="Smanski M.J."/>
            <person name="Chevrette M.G."/>
            <person name="De Carvalho L.P.S."/>
            <person name="Shen B."/>
        </authorList>
    </citation>
    <scope>NUCLEOTIDE SEQUENCE [LARGE SCALE GENOMIC DNA]</scope>
    <source>
        <strain evidence="4 5">NPDC002593</strain>
    </source>
</reference>
<dbReference type="InterPro" id="IPR036188">
    <property type="entry name" value="FAD/NAD-bd_sf"/>
</dbReference>
<gene>
    <name evidence="4" type="ORF">ACFYXQ_18820</name>
</gene>
<dbReference type="EMBL" id="JBIAQY010000006">
    <property type="protein sequence ID" value="MFF3569830.1"/>
    <property type="molecule type" value="Genomic_DNA"/>
</dbReference>
<dbReference type="SUPFAM" id="SSF51905">
    <property type="entry name" value="FAD/NAD(P)-binding domain"/>
    <property type="match status" value="1"/>
</dbReference>
<dbReference type="Proteomes" id="UP001601992">
    <property type="component" value="Unassembled WGS sequence"/>
</dbReference>
<accession>A0ABW6S0J5</accession>
<dbReference type="Pfam" id="PF01494">
    <property type="entry name" value="FAD_binding_3"/>
    <property type="match status" value="2"/>
</dbReference>
<keyword evidence="5" id="KW-1185">Reference proteome</keyword>
<dbReference type="InterPro" id="IPR002938">
    <property type="entry name" value="FAD-bd"/>
</dbReference>
<dbReference type="PANTHER" id="PTHR13789">
    <property type="entry name" value="MONOOXYGENASE"/>
    <property type="match status" value="1"/>
</dbReference>
<protein>
    <submittedName>
        <fullName evidence="4">FAD-dependent monooxygenase</fullName>
    </submittedName>
</protein>
<sequence length="402" mass="43443">MSAIRSALIIGGGIAGPVTATALRMAGIEGRVFEAYPGPAHNIGSTLGFAANGLAALDLIGAGDAVRKVAQPIRHQVMSLGHKHIEMPSLQDVEPLQIVERSDLHRALHDHAVAAGVDFSYDKRLVSVDEHAGGVTAHFADGTSATADILIGTDGIKSKVRTLIDPNAPTANYTGLLGFGASVECSVAVPSDTMYFAFGKNAYYLYSAMPDRRIGWGANLPNAEYLSMSQARAIPNEQWLRTLRETYGQDTPGGEFARNTAPEDLVVIGGMHIMPPVPNWYRGRMVLVGDAVHAPSNSTGQGASQAVESAVQLARCLRDFDDPATAFATYERIRRPRVERIAERGAKINHGKTMGPVMRRMMPVVMPLAAKAMKLEETMRREQSYVIDWDAPVNERSELVWA</sequence>
<dbReference type="PRINTS" id="PR00420">
    <property type="entry name" value="RNGMNOXGNASE"/>
</dbReference>
<evidence type="ECO:0000313" key="4">
    <source>
        <dbReference type="EMBL" id="MFF3569830.1"/>
    </source>
</evidence>
<feature type="domain" description="FAD-binding" evidence="3">
    <location>
        <begin position="7"/>
        <end position="167"/>
    </location>
</feature>
<dbReference type="PANTHER" id="PTHR13789:SF309">
    <property type="entry name" value="PUTATIVE (AFU_ORTHOLOGUE AFUA_6G14510)-RELATED"/>
    <property type="match status" value="1"/>
</dbReference>
<name>A0ABW6S0J5_9NOCA</name>
<keyword evidence="1" id="KW-0560">Oxidoreductase</keyword>
<dbReference type="Gene3D" id="3.50.50.60">
    <property type="entry name" value="FAD/NAD(P)-binding domain"/>
    <property type="match status" value="1"/>
</dbReference>
<dbReference type="InterPro" id="IPR050493">
    <property type="entry name" value="FAD-dep_Monooxygenase_BioMet"/>
</dbReference>